<dbReference type="AlphaFoldDB" id="A0A0J9SGJ2"/>
<evidence type="ECO:0000313" key="2">
    <source>
        <dbReference type="EMBL" id="KMZ81067.1"/>
    </source>
</evidence>
<evidence type="ECO:0000313" key="3">
    <source>
        <dbReference type="Proteomes" id="UP000053562"/>
    </source>
</evidence>
<name>A0A0J9SGJ2_PLAVI</name>
<organism evidence="2 3">
    <name type="scientific">Plasmodium vivax India VII</name>
    <dbReference type="NCBI Taxonomy" id="1077284"/>
    <lineage>
        <taxon>Eukaryota</taxon>
        <taxon>Sar</taxon>
        <taxon>Alveolata</taxon>
        <taxon>Apicomplexa</taxon>
        <taxon>Aconoidasida</taxon>
        <taxon>Haemosporida</taxon>
        <taxon>Plasmodiidae</taxon>
        <taxon>Plasmodium</taxon>
        <taxon>Plasmodium (Plasmodium)</taxon>
    </lineage>
</organism>
<reference evidence="2 3" key="1">
    <citation type="submission" date="2011-08" db="EMBL/GenBank/DDBJ databases">
        <title>The Genome Sequence of Plasmodium vivax India VII.</title>
        <authorList>
            <consortium name="The Broad Institute Genome Sequencing Platform"/>
            <consortium name="The Broad Institute Genome Sequencing Center for Infectious Disease"/>
            <person name="Neafsey D."/>
            <person name="Carlton J."/>
            <person name="Barnwell J."/>
            <person name="Collins W."/>
            <person name="Escalante A."/>
            <person name="Mullikin J."/>
            <person name="Saul A."/>
            <person name="Guigo R."/>
            <person name="Camara F."/>
            <person name="Young S.K."/>
            <person name="Zeng Q."/>
            <person name="Gargeya S."/>
            <person name="Fitzgerald M."/>
            <person name="Haas B."/>
            <person name="Abouelleil A."/>
            <person name="Alvarado L."/>
            <person name="Arachchi H.M."/>
            <person name="Berlin A."/>
            <person name="Brown A."/>
            <person name="Chapman S.B."/>
            <person name="Chen Z."/>
            <person name="Dunbar C."/>
            <person name="Freedman E."/>
            <person name="Gearin G."/>
            <person name="Gellesch M."/>
            <person name="Goldberg J."/>
            <person name="Griggs A."/>
            <person name="Gujja S."/>
            <person name="Heiman D."/>
            <person name="Howarth C."/>
            <person name="Larson L."/>
            <person name="Lui A."/>
            <person name="MacDonald P.J.P."/>
            <person name="Montmayeur A."/>
            <person name="Murphy C."/>
            <person name="Neiman D."/>
            <person name="Pearson M."/>
            <person name="Priest M."/>
            <person name="Roberts A."/>
            <person name="Saif S."/>
            <person name="Shea T."/>
            <person name="Shenoy N."/>
            <person name="Sisk P."/>
            <person name="Stolte C."/>
            <person name="Sykes S."/>
            <person name="Wortman J."/>
            <person name="Nusbaum C."/>
            <person name="Birren B."/>
        </authorList>
    </citation>
    <scope>NUCLEOTIDE SEQUENCE [LARGE SCALE GENOMIC DNA]</scope>
    <source>
        <strain evidence="2 3">India VII</strain>
    </source>
</reference>
<accession>A0A0J9SGJ2</accession>
<dbReference type="Proteomes" id="UP000053562">
    <property type="component" value="Unassembled WGS sequence"/>
</dbReference>
<feature type="region of interest" description="Disordered" evidence="1">
    <location>
        <begin position="1"/>
        <end position="23"/>
    </location>
</feature>
<sequence length="81" mass="9615">MMERRKKKKKKKRQAGSNHIRLKKAICSEGPTLSIQMINWRHKHAYMVKRQTQRLSPSQQQKYDDTMMCATAKQINQRSGK</sequence>
<protein>
    <submittedName>
        <fullName evidence="2">Uncharacterized protein</fullName>
    </submittedName>
</protein>
<dbReference type="EMBL" id="KQ234252">
    <property type="protein sequence ID" value="KMZ81067.1"/>
    <property type="molecule type" value="Genomic_DNA"/>
</dbReference>
<evidence type="ECO:0000256" key="1">
    <source>
        <dbReference type="SAM" id="MobiDB-lite"/>
    </source>
</evidence>
<proteinExistence type="predicted"/>
<gene>
    <name evidence="2" type="ORF">PVIIG_02549</name>
</gene>